<organism evidence="2 3">
    <name type="scientific">Lapidilactobacillus achengensis</name>
    <dbReference type="NCBI Taxonomy" id="2486000"/>
    <lineage>
        <taxon>Bacteria</taxon>
        <taxon>Bacillati</taxon>
        <taxon>Bacillota</taxon>
        <taxon>Bacilli</taxon>
        <taxon>Lactobacillales</taxon>
        <taxon>Lactobacillaceae</taxon>
        <taxon>Lapidilactobacillus</taxon>
    </lineage>
</organism>
<evidence type="ECO:0000256" key="1">
    <source>
        <dbReference type="SAM" id="Phobius"/>
    </source>
</evidence>
<keyword evidence="1" id="KW-0812">Transmembrane</keyword>
<sequence length="86" mass="9842">MKILWTNLTTREKLTRTRHVLPVMTVIIVVLSIINPVGTWSDVFFSDLFVVSNNIAVIKLYTLRVKYEDLENSIAAETPPAREPNK</sequence>
<accession>A0ABW1UKJ6</accession>
<protein>
    <submittedName>
        <fullName evidence="2">Uncharacterized protein</fullName>
    </submittedName>
</protein>
<name>A0ABW1UKJ6_9LACO</name>
<keyword evidence="3" id="KW-1185">Reference proteome</keyword>
<keyword evidence="1" id="KW-1133">Transmembrane helix</keyword>
<dbReference type="RefSeq" id="WP_125601452.1">
    <property type="nucleotide sequence ID" value="NZ_JBHSSM010000007.1"/>
</dbReference>
<dbReference type="EMBL" id="JBHSSM010000007">
    <property type="protein sequence ID" value="MFC6314462.1"/>
    <property type="molecule type" value="Genomic_DNA"/>
</dbReference>
<dbReference type="Proteomes" id="UP001596310">
    <property type="component" value="Unassembled WGS sequence"/>
</dbReference>
<keyword evidence="1" id="KW-0472">Membrane</keyword>
<evidence type="ECO:0000313" key="3">
    <source>
        <dbReference type="Proteomes" id="UP001596310"/>
    </source>
</evidence>
<gene>
    <name evidence="2" type="ORF">ACFQHW_02630</name>
</gene>
<comment type="caution">
    <text evidence="2">The sequence shown here is derived from an EMBL/GenBank/DDBJ whole genome shotgun (WGS) entry which is preliminary data.</text>
</comment>
<reference evidence="3" key="1">
    <citation type="journal article" date="2019" name="Int. J. Syst. Evol. Microbiol.">
        <title>The Global Catalogue of Microorganisms (GCM) 10K type strain sequencing project: providing services to taxonomists for standard genome sequencing and annotation.</title>
        <authorList>
            <consortium name="The Broad Institute Genomics Platform"/>
            <consortium name="The Broad Institute Genome Sequencing Center for Infectious Disease"/>
            <person name="Wu L."/>
            <person name="Ma J."/>
        </authorList>
    </citation>
    <scope>NUCLEOTIDE SEQUENCE [LARGE SCALE GENOMIC DNA]</scope>
    <source>
        <strain evidence="3">CCM 8897</strain>
    </source>
</reference>
<proteinExistence type="predicted"/>
<feature type="transmembrane region" description="Helical" evidence="1">
    <location>
        <begin position="20"/>
        <end position="37"/>
    </location>
</feature>
<evidence type="ECO:0000313" key="2">
    <source>
        <dbReference type="EMBL" id="MFC6314462.1"/>
    </source>
</evidence>